<comment type="similarity">
    <text evidence="1">Belongs to the GppA/Ppx family.</text>
</comment>
<accession>A0A3F3H3A6</accession>
<dbReference type="Proteomes" id="UP000064514">
    <property type="component" value="Unassembled WGS sequence"/>
</dbReference>
<dbReference type="InterPro" id="IPR003695">
    <property type="entry name" value="Ppx_GppA_N"/>
</dbReference>
<dbReference type="EMBL" id="DF968081">
    <property type="protein sequence ID" value="GAP04407.1"/>
    <property type="molecule type" value="Genomic_DNA"/>
</dbReference>
<dbReference type="Pfam" id="PF02541">
    <property type="entry name" value="Ppx-GppA"/>
    <property type="match status" value="1"/>
</dbReference>
<dbReference type="CDD" id="cd24052">
    <property type="entry name" value="ASKHA_NBD_HpPPX-GppA-like"/>
    <property type="match status" value="1"/>
</dbReference>
<dbReference type="Gene3D" id="3.30.420.40">
    <property type="match status" value="1"/>
</dbReference>
<dbReference type="PANTHER" id="PTHR30005:SF0">
    <property type="entry name" value="RETROGRADE REGULATION PROTEIN 2"/>
    <property type="match status" value="1"/>
</dbReference>
<dbReference type="Gene3D" id="3.30.420.150">
    <property type="entry name" value="Exopolyphosphatase. Domain 2"/>
    <property type="match status" value="1"/>
</dbReference>
<organism evidence="3">
    <name type="scientific">Fructobacillus tropaeoli</name>
    <dbReference type="NCBI Taxonomy" id="709323"/>
    <lineage>
        <taxon>Bacteria</taxon>
        <taxon>Bacillati</taxon>
        <taxon>Bacillota</taxon>
        <taxon>Bacilli</taxon>
        <taxon>Lactobacillales</taxon>
        <taxon>Lactobacillaceae</taxon>
        <taxon>Fructobacillus</taxon>
    </lineage>
</organism>
<dbReference type="SUPFAM" id="SSF53067">
    <property type="entry name" value="Actin-like ATPase domain"/>
    <property type="match status" value="2"/>
</dbReference>
<dbReference type="PANTHER" id="PTHR30005">
    <property type="entry name" value="EXOPOLYPHOSPHATASE"/>
    <property type="match status" value="1"/>
</dbReference>
<dbReference type="InterPro" id="IPR043129">
    <property type="entry name" value="ATPase_NBD"/>
</dbReference>
<name>A0A3F3H3A6_9LACO</name>
<proteinExistence type="inferred from homology"/>
<dbReference type="STRING" id="709323.GCA_001047135_00957"/>
<dbReference type="AlphaFoldDB" id="A0A3F3H3A6"/>
<evidence type="ECO:0000313" key="3">
    <source>
        <dbReference type="EMBL" id="GAP04407.1"/>
    </source>
</evidence>
<dbReference type="InterPro" id="IPR050273">
    <property type="entry name" value="GppA/Ppx_hydrolase"/>
</dbReference>
<protein>
    <submittedName>
        <fullName evidence="3">Exopolyphosphatase</fullName>
    </submittedName>
</protein>
<dbReference type="RefSeq" id="WP_059393824.1">
    <property type="nucleotide sequence ID" value="NZ_DF968081.1"/>
</dbReference>
<evidence type="ECO:0000256" key="1">
    <source>
        <dbReference type="ARBA" id="ARBA00007125"/>
    </source>
</evidence>
<feature type="domain" description="Ppx/GppA phosphatase N-terminal" evidence="2">
    <location>
        <begin position="29"/>
        <end position="305"/>
    </location>
</feature>
<gene>
    <name evidence="3" type="ORF">FTRO_0041490</name>
</gene>
<sequence>MQDRKIAIIDLGSNSTRLVIEKLHSNETYTEILRVKEDTRLSQNMGRNLILQEEPMARTIKVLQKYRQKIEDYEVSEVYAITTAAVRSAKNQAEFLERVKDETKISFRVLTGQEEAHYDFLGVREALPDVLNGVILDTGGASVELIPFKNGQALAEVSVPFGAVNLSERYHLADTIDAANIEQANVDIQAAYRQLHFIDDCQNLPVILLGGANRSLAKMAEEKELVYHPKALHGFMMPANQVGEIFHQIAQMSRTEREHLAGLEKNRADIIISGLLPVLNLISVLNAPQVIFSESGVREGLIESLFEEKEQIND</sequence>
<evidence type="ECO:0000259" key="2">
    <source>
        <dbReference type="Pfam" id="PF02541"/>
    </source>
</evidence>
<reference evidence="3" key="1">
    <citation type="journal article" date="2015" name="BMC Genomics">
        <title>Comparative genomics of Fructobacillus spp. and Leuconostoc spp. reveals niche-specific evolution of Fructobacillus spp.</title>
        <authorList>
            <person name="Endo A."/>
            <person name="Tanizawa Y."/>
            <person name="Tanaka N."/>
            <person name="Maeno S."/>
            <person name="Kumar H."/>
            <person name="Shiwa Y."/>
            <person name="Okada S."/>
            <person name="Yoshikawa H."/>
            <person name="Dicks L."/>
            <person name="Nakagawa J."/>
            <person name="Arita M."/>
        </authorList>
    </citation>
    <scope>NUCLEOTIDE SEQUENCE [LARGE SCALE GENOMIC DNA]</scope>
    <source>
        <strain evidence="3">F214-1</strain>
    </source>
</reference>